<evidence type="ECO:0000313" key="9">
    <source>
        <dbReference type="Proteomes" id="UP001596303"/>
    </source>
</evidence>
<sequence>MSETWHIRFDDLSRPQWDGALAGTPAPYQQDWAYGVVMAENGARLKRIAIYDQDDVLVGLAQMLLRPFALIATFGLCSYGPVWLKDLDEAEKTAALVALRKAIKLRWPRLVAFTLDETFAPKGFRRVMTGDATIRLDLTQDEDALRKALDGKWRNRLVAAEKSDLRFTSAGTKPGQYQWLLDEEIKQRKSKGYRGLPVGLTHHWQSEKSRARGADKRGGVYVYRADLGKEAAGAMLFLTHGAMATYHIGWSSDDGRKTGAHNLVLWNAMLALKEKGIRVLDLGGVNTQSGAGIARFKIGTGGALHQRSGTFV</sequence>
<dbReference type="Pfam" id="PF13480">
    <property type="entry name" value="Acetyltransf_6"/>
    <property type="match status" value="1"/>
</dbReference>
<accession>A0ABW1S4V2</accession>
<evidence type="ECO:0000256" key="5">
    <source>
        <dbReference type="ARBA" id="ARBA00023315"/>
    </source>
</evidence>
<keyword evidence="2" id="KW-0808">Transferase</keyword>
<keyword evidence="9" id="KW-1185">Reference proteome</keyword>
<keyword evidence="3" id="KW-0133">Cell shape</keyword>
<keyword evidence="5" id="KW-0012">Acyltransferase</keyword>
<feature type="domain" description="BioF2-like acetyltransferase" evidence="7">
    <location>
        <begin position="159"/>
        <end position="286"/>
    </location>
</feature>
<evidence type="ECO:0000256" key="3">
    <source>
        <dbReference type="ARBA" id="ARBA00022960"/>
    </source>
</evidence>
<organism evidence="8 9">
    <name type="scientific">Ponticaulis profundi</name>
    <dbReference type="NCBI Taxonomy" id="2665222"/>
    <lineage>
        <taxon>Bacteria</taxon>
        <taxon>Pseudomonadati</taxon>
        <taxon>Pseudomonadota</taxon>
        <taxon>Alphaproteobacteria</taxon>
        <taxon>Hyphomonadales</taxon>
        <taxon>Hyphomonadaceae</taxon>
        <taxon>Ponticaulis</taxon>
    </lineage>
</organism>
<comment type="caution">
    <text evidence="8">The sequence shown here is derived from an EMBL/GenBank/DDBJ whole genome shotgun (WGS) entry which is preliminary data.</text>
</comment>
<dbReference type="InterPro" id="IPR038740">
    <property type="entry name" value="BioF2-like_GNAT_dom"/>
</dbReference>
<dbReference type="Proteomes" id="UP001596303">
    <property type="component" value="Unassembled WGS sequence"/>
</dbReference>
<evidence type="ECO:0000256" key="2">
    <source>
        <dbReference type="ARBA" id="ARBA00022679"/>
    </source>
</evidence>
<reference evidence="9" key="1">
    <citation type="journal article" date="2019" name="Int. J. Syst. Evol. Microbiol.">
        <title>The Global Catalogue of Microorganisms (GCM) 10K type strain sequencing project: providing services to taxonomists for standard genome sequencing and annotation.</title>
        <authorList>
            <consortium name="The Broad Institute Genomics Platform"/>
            <consortium name="The Broad Institute Genome Sequencing Center for Infectious Disease"/>
            <person name="Wu L."/>
            <person name="Ma J."/>
        </authorList>
    </citation>
    <scope>NUCLEOTIDE SEQUENCE [LARGE SCALE GENOMIC DNA]</scope>
    <source>
        <strain evidence="9">CGMCC-1.15741</strain>
    </source>
</reference>
<dbReference type="EMBL" id="JBHSSW010000001">
    <property type="protein sequence ID" value="MFC6196599.1"/>
    <property type="molecule type" value="Genomic_DNA"/>
</dbReference>
<evidence type="ECO:0000256" key="4">
    <source>
        <dbReference type="ARBA" id="ARBA00022984"/>
    </source>
</evidence>
<evidence type="ECO:0000256" key="1">
    <source>
        <dbReference type="ARBA" id="ARBA00009943"/>
    </source>
</evidence>
<gene>
    <name evidence="8" type="ORF">ACFQDM_00840</name>
</gene>
<dbReference type="InterPro" id="IPR003447">
    <property type="entry name" value="FEMABX"/>
</dbReference>
<dbReference type="InterPro" id="IPR050644">
    <property type="entry name" value="PG_Glycine_Bridge_Synth"/>
</dbReference>
<proteinExistence type="inferred from homology"/>
<comment type="similarity">
    <text evidence="1">Belongs to the FemABX family.</text>
</comment>
<dbReference type="PANTHER" id="PTHR36174">
    <property type="entry name" value="LIPID II:GLYCINE GLYCYLTRANSFERASE"/>
    <property type="match status" value="1"/>
</dbReference>
<evidence type="ECO:0000313" key="8">
    <source>
        <dbReference type="EMBL" id="MFC6196599.1"/>
    </source>
</evidence>
<protein>
    <submittedName>
        <fullName evidence="8">Lipid II:glycine glycyltransferase FemX</fullName>
    </submittedName>
</protein>
<name>A0ABW1S4V2_9PROT</name>
<dbReference type="InterPro" id="IPR016181">
    <property type="entry name" value="Acyl_CoA_acyltransferase"/>
</dbReference>
<evidence type="ECO:0000256" key="6">
    <source>
        <dbReference type="ARBA" id="ARBA00023316"/>
    </source>
</evidence>
<evidence type="ECO:0000259" key="7">
    <source>
        <dbReference type="Pfam" id="PF13480"/>
    </source>
</evidence>
<dbReference type="PANTHER" id="PTHR36174:SF1">
    <property type="entry name" value="LIPID II:GLYCINE GLYCYLTRANSFERASE"/>
    <property type="match status" value="1"/>
</dbReference>
<dbReference type="Gene3D" id="3.40.630.30">
    <property type="match status" value="2"/>
</dbReference>
<dbReference type="PROSITE" id="PS51191">
    <property type="entry name" value="FEMABX"/>
    <property type="match status" value="1"/>
</dbReference>
<keyword evidence="4" id="KW-0573">Peptidoglycan synthesis</keyword>
<keyword evidence="6" id="KW-0961">Cell wall biogenesis/degradation</keyword>
<dbReference type="RefSeq" id="WP_377374209.1">
    <property type="nucleotide sequence ID" value="NZ_JBHSSW010000001.1"/>
</dbReference>
<dbReference type="SUPFAM" id="SSF55729">
    <property type="entry name" value="Acyl-CoA N-acyltransferases (Nat)"/>
    <property type="match status" value="2"/>
</dbReference>